<feature type="non-terminal residue" evidence="2">
    <location>
        <position position="1"/>
    </location>
</feature>
<evidence type="ECO:0000256" key="1">
    <source>
        <dbReference type="SAM" id="MobiDB-lite"/>
    </source>
</evidence>
<dbReference type="EMBL" id="CAMGYJ010000004">
    <property type="protein sequence ID" value="CAI0406215.1"/>
    <property type="molecule type" value="Genomic_DNA"/>
</dbReference>
<protein>
    <submittedName>
        <fullName evidence="2">Uncharacterized protein</fullName>
    </submittedName>
</protein>
<comment type="caution">
    <text evidence="2">The sequence shown here is derived from an EMBL/GenBank/DDBJ whole genome shotgun (WGS) entry which is preliminary data.</text>
</comment>
<dbReference type="Proteomes" id="UP001154282">
    <property type="component" value="Unassembled WGS sequence"/>
</dbReference>
<proteinExistence type="predicted"/>
<organism evidence="2 3">
    <name type="scientific">Linum tenue</name>
    <dbReference type="NCBI Taxonomy" id="586396"/>
    <lineage>
        <taxon>Eukaryota</taxon>
        <taxon>Viridiplantae</taxon>
        <taxon>Streptophyta</taxon>
        <taxon>Embryophyta</taxon>
        <taxon>Tracheophyta</taxon>
        <taxon>Spermatophyta</taxon>
        <taxon>Magnoliopsida</taxon>
        <taxon>eudicotyledons</taxon>
        <taxon>Gunneridae</taxon>
        <taxon>Pentapetalae</taxon>
        <taxon>rosids</taxon>
        <taxon>fabids</taxon>
        <taxon>Malpighiales</taxon>
        <taxon>Linaceae</taxon>
        <taxon>Linum</taxon>
    </lineage>
</organism>
<evidence type="ECO:0000313" key="3">
    <source>
        <dbReference type="Proteomes" id="UP001154282"/>
    </source>
</evidence>
<sequence length="121" mass="13624">VTNLLPLRPAVVYASSNPDINNRRRLPPSSPRPSRNGPRSLVGPPSRTTLGCQRASRRSIMTRIMQTWRQNRPDLDSLQTTSPWRSPIIFVCSPQGCHRTTTRCTSPSLPHPLFRNKVLVS</sequence>
<name>A0AAV0JB84_9ROSI</name>
<evidence type="ECO:0000313" key="2">
    <source>
        <dbReference type="EMBL" id="CAI0406215.1"/>
    </source>
</evidence>
<keyword evidence="3" id="KW-1185">Reference proteome</keyword>
<gene>
    <name evidence="2" type="ORF">LITE_LOCUS13131</name>
</gene>
<dbReference type="AlphaFoldDB" id="A0AAV0JB84"/>
<reference evidence="2" key="1">
    <citation type="submission" date="2022-08" db="EMBL/GenBank/DDBJ databases">
        <authorList>
            <person name="Gutierrez-Valencia J."/>
        </authorList>
    </citation>
    <scope>NUCLEOTIDE SEQUENCE</scope>
</reference>
<accession>A0AAV0JB84</accession>
<feature type="region of interest" description="Disordered" evidence="1">
    <location>
        <begin position="16"/>
        <end position="56"/>
    </location>
</feature>